<accession>A0ABW2ADD0</accession>
<proteinExistence type="predicted"/>
<comment type="caution">
    <text evidence="1">The sequence shown here is derived from an EMBL/GenBank/DDBJ whole genome shotgun (WGS) entry which is preliminary data.</text>
</comment>
<keyword evidence="2" id="KW-1185">Reference proteome</keyword>
<evidence type="ECO:0000313" key="1">
    <source>
        <dbReference type="EMBL" id="MFC6704917.1"/>
    </source>
</evidence>
<sequence length="197" mass="21219">MASSEPTVAQPASFVPFLRSIGEGNQYQIHQSPTELSTEADLTVLGTIRSVGDGRVFGHGATRDDEPVNLNLTYAVHVDRVLAGDASLVRDGFVYVELPRSKYQTIEAADRALPVNQRVVLFLGDYSEDMGWPLTAPSPVVPEGAPTLAPYTEGFLVEDQTSKSLIGGLESLDQLPSAWSEHDGSLAQFVSANFVVK</sequence>
<dbReference type="RefSeq" id="WP_382399584.1">
    <property type="nucleotide sequence ID" value="NZ_JBHSWH010000001.1"/>
</dbReference>
<dbReference type="EMBL" id="JBHSWH010000001">
    <property type="protein sequence ID" value="MFC6704917.1"/>
    <property type="molecule type" value="Genomic_DNA"/>
</dbReference>
<name>A0ABW2ADD0_9MICO</name>
<protein>
    <submittedName>
        <fullName evidence="1">Uncharacterized protein</fullName>
    </submittedName>
</protein>
<evidence type="ECO:0000313" key="2">
    <source>
        <dbReference type="Proteomes" id="UP001596298"/>
    </source>
</evidence>
<organism evidence="1 2">
    <name type="scientific">Flexivirga alba</name>
    <dbReference type="NCBI Taxonomy" id="702742"/>
    <lineage>
        <taxon>Bacteria</taxon>
        <taxon>Bacillati</taxon>
        <taxon>Actinomycetota</taxon>
        <taxon>Actinomycetes</taxon>
        <taxon>Micrococcales</taxon>
        <taxon>Dermacoccaceae</taxon>
        <taxon>Flexivirga</taxon>
    </lineage>
</organism>
<dbReference type="Proteomes" id="UP001596298">
    <property type="component" value="Unassembled WGS sequence"/>
</dbReference>
<reference evidence="2" key="1">
    <citation type="journal article" date="2019" name="Int. J. Syst. Evol. Microbiol.">
        <title>The Global Catalogue of Microorganisms (GCM) 10K type strain sequencing project: providing services to taxonomists for standard genome sequencing and annotation.</title>
        <authorList>
            <consortium name="The Broad Institute Genomics Platform"/>
            <consortium name="The Broad Institute Genome Sequencing Center for Infectious Disease"/>
            <person name="Wu L."/>
            <person name="Ma J."/>
        </authorList>
    </citation>
    <scope>NUCLEOTIDE SEQUENCE [LARGE SCALE GENOMIC DNA]</scope>
    <source>
        <strain evidence="2">CCUG 58127</strain>
    </source>
</reference>
<gene>
    <name evidence="1" type="ORF">ACFQDH_06455</name>
</gene>